<dbReference type="Gene3D" id="2.40.30.170">
    <property type="match status" value="1"/>
</dbReference>
<feature type="domain" description="Multidrug resistance protein MdtA-like beta-barrel" evidence="7">
    <location>
        <begin position="214"/>
        <end position="294"/>
    </location>
</feature>
<keyword evidence="4" id="KW-0732">Signal</keyword>
<dbReference type="STRING" id="653733.Selin_2530"/>
<evidence type="ECO:0000256" key="2">
    <source>
        <dbReference type="ARBA" id="ARBA00009477"/>
    </source>
</evidence>
<reference evidence="9 10" key="1">
    <citation type="submission" date="2010-12" db="EMBL/GenBank/DDBJ databases">
        <title>Complete sequence of Desulfurispirillum indicum S5.</title>
        <authorList>
            <consortium name="US DOE Joint Genome Institute"/>
            <person name="Lucas S."/>
            <person name="Copeland A."/>
            <person name="Lapidus A."/>
            <person name="Cheng J.-F."/>
            <person name="Goodwin L."/>
            <person name="Pitluck S."/>
            <person name="Chertkov O."/>
            <person name="Held B."/>
            <person name="Detter J.C."/>
            <person name="Han C."/>
            <person name="Tapia R."/>
            <person name="Land M."/>
            <person name="Hauser L."/>
            <person name="Kyrpides N."/>
            <person name="Ivanova N."/>
            <person name="Mikhailova N."/>
            <person name="Haggblom M."/>
            <person name="Rauschenbach I."/>
            <person name="Bini E."/>
            <person name="Woyke T."/>
        </authorList>
    </citation>
    <scope>NUCLEOTIDE SEQUENCE [LARGE SCALE GENOMIC DNA]</scope>
    <source>
        <strain evidence="10">ATCC BAA-1389 / DSM 22839 / S5</strain>
    </source>
</reference>
<dbReference type="Pfam" id="PF25967">
    <property type="entry name" value="RND-MFP_C"/>
    <property type="match status" value="1"/>
</dbReference>
<evidence type="ECO:0000259" key="5">
    <source>
        <dbReference type="Pfam" id="PF25876"/>
    </source>
</evidence>
<dbReference type="Gene3D" id="1.10.287.470">
    <property type="entry name" value="Helix hairpin bin"/>
    <property type="match status" value="1"/>
</dbReference>
<dbReference type="InterPro" id="IPR058627">
    <property type="entry name" value="MdtA-like_C"/>
</dbReference>
<protein>
    <submittedName>
        <fullName evidence="9">Efflux transporter, RND family, MFP subunit</fullName>
    </submittedName>
</protein>
<dbReference type="PANTHER" id="PTHR30158">
    <property type="entry name" value="ACRA/E-RELATED COMPONENT OF DRUG EFFLUX TRANSPORTER"/>
    <property type="match status" value="1"/>
</dbReference>
<evidence type="ECO:0000313" key="10">
    <source>
        <dbReference type="Proteomes" id="UP000002572"/>
    </source>
</evidence>
<dbReference type="FunCoup" id="E6W5V7">
    <property type="interactions" value="353"/>
</dbReference>
<evidence type="ECO:0000256" key="3">
    <source>
        <dbReference type="SAM" id="Coils"/>
    </source>
</evidence>
<feature type="domain" description="Multidrug resistance protein MdtA-like alpha-helical hairpin" evidence="5">
    <location>
        <begin position="111"/>
        <end position="179"/>
    </location>
</feature>
<evidence type="ECO:0000259" key="7">
    <source>
        <dbReference type="Pfam" id="PF25944"/>
    </source>
</evidence>
<dbReference type="InterPro" id="IPR006143">
    <property type="entry name" value="RND_pump_MFP"/>
</dbReference>
<dbReference type="Proteomes" id="UP000002572">
    <property type="component" value="Chromosome"/>
</dbReference>
<evidence type="ECO:0000259" key="6">
    <source>
        <dbReference type="Pfam" id="PF25917"/>
    </source>
</evidence>
<comment type="subcellular location">
    <subcellularLocation>
        <location evidence="1">Cell envelope</location>
    </subcellularLocation>
</comment>
<evidence type="ECO:0000256" key="4">
    <source>
        <dbReference type="SAM" id="SignalP"/>
    </source>
</evidence>
<dbReference type="OrthoDB" id="9772050at2"/>
<feature type="domain" description="Multidrug resistance protein MdtA-like barrel-sandwich hybrid" evidence="6">
    <location>
        <begin position="69"/>
        <end position="209"/>
    </location>
</feature>
<dbReference type="GO" id="GO:0030313">
    <property type="term" value="C:cell envelope"/>
    <property type="evidence" value="ECO:0007669"/>
    <property type="project" value="UniProtKB-SubCell"/>
</dbReference>
<feature type="domain" description="Multidrug resistance protein MdtA-like C-terminal permuted SH3" evidence="8">
    <location>
        <begin position="301"/>
        <end position="357"/>
    </location>
</feature>
<evidence type="ECO:0000256" key="1">
    <source>
        <dbReference type="ARBA" id="ARBA00004196"/>
    </source>
</evidence>
<dbReference type="NCBIfam" id="TIGR01730">
    <property type="entry name" value="RND_mfp"/>
    <property type="match status" value="1"/>
</dbReference>
<feature type="signal peptide" evidence="4">
    <location>
        <begin position="1"/>
        <end position="26"/>
    </location>
</feature>
<dbReference type="InParanoid" id="E6W5V7"/>
<proteinExistence type="inferred from homology"/>
<evidence type="ECO:0000313" key="9">
    <source>
        <dbReference type="EMBL" id="ADU67242.1"/>
    </source>
</evidence>
<feature type="coiled-coil region" evidence="3">
    <location>
        <begin position="110"/>
        <end position="175"/>
    </location>
</feature>
<dbReference type="GO" id="GO:0005886">
    <property type="term" value="C:plasma membrane"/>
    <property type="evidence" value="ECO:0007669"/>
    <property type="project" value="TreeGrafter"/>
</dbReference>
<comment type="similarity">
    <text evidence="2">Belongs to the membrane fusion protein (MFP) (TC 8.A.1) family.</text>
</comment>
<dbReference type="EMBL" id="CP002432">
    <property type="protein sequence ID" value="ADU67242.1"/>
    <property type="molecule type" value="Genomic_DNA"/>
</dbReference>
<dbReference type="InterPro" id="IPR058625">
    <property type="entry name" value="MdtA-like_BSH"/>
</dbReference>
<gene>
    <name evidence="9" type="ordered locus">Selin_2530</name>
</gene>
<organism evidence="9 10">
    <name type="scientific">Desulfurispirillum indicum (strain ATCC BAA-1389 / DSM 22839 / S5)</name>
    <dbReference type="NCBI Taxonomy" id="653733"/>
    <lineage>
        <taxon>Bacteria</taxon>
        <taxon>Pseudomonadati</taxon>
        <taxon>Chrysiogenota</taxon>
        <taxon>Chrysiogenia</taxon>
        <taxon>Chrysiogenales</taxon>
        <taxon>Chrysiogenaceae</taxon>
        <taxon>Desulfurispirillum</taxon>
    </lineage>
</organism>
<dbReference type="SUPFAM" id="SSF111369">
    <property type="entry name" value="HlyD-like secretion proteins"/>
    <property type="match status" value="1"/>
</dbReference>
<dbReference type="InterPro" id="IPR058624">
    <property type="entry name" value="MdtA-like_HH"/>
</dbReference>
<dbReference type="Pfam" id="PF25917">
    <property type="entry name" value="BSH_RND"/>
    <property type="match status" value="1"/>
</dbReference>
<keyword evidence="3" id="KW-0175">Coiled coil</keyword>
<keyword evidence="10" id="KW-1185">Reference proteome</keyword>
<dbReference type="InterPro" id="IPR058626">
    <property type="entry name" value="MdtA-like_b-barrel"/>
</dbReference>
<name>E6W5V7_DESIS</name>
<dbReference type="RefSeq" id="WP_013507111.1">
    <property type="nucleotide sequence ID" value="NC_014836.1"/>
</dbReference>
<dbReference type="GO" id="GO:0022857">
    <property type="term" value="F:transmembrane transporter activity"/>
    <property type="evidence" value="ECO:0007669"/>
    <property type="project" value="InterPro"/>
</dbReference>
<dbReference type="Gene3D" id="2.40.420.20">
    <property type="match status" value="1"/>
</dbReference>
<feature type="chain" id="PRO_5003214273" evidence="4">
    <location>
        <begin position="27"/>
        <end position="375"/>
    </location>
</feature>
<dbReference type="Gene3D" id="2.40.50.100">
    <property type="match status" value="1"/>
</dbReference>
<evidence type="ECO:0000259" key="8">
    <source>
        <dbReference type="Pfam" id="PF25967"/>
    </source>
</evidence>
<dbReference type="eggNOG" id="COG0845">
    <property type="taxonomic scope" value="Bacteria"/>
</dbReference>
<dbReference type="GO" id="GO:0046677">
    <property type="term" value="P:response to antibiotic"/>
    <property type="evidence" value="ECO:0007669"/>
    <property type="project" value="TreeGrafter"/>
</dbReference>
<dbReference type="Pfam" id="PF25944">
    <property type="entry name" value="Beta-barrel_RND"/>
    <property type="match status" value="1"/>
</dbReference>
<dbReference type="KEGG" id="din:Selin_2530"/>
<dbReference type="HOGENOM" id="CLU_018816_2_1_0"/>
<dbReference type="AlphaFoldDB" id="E6W5V7"/>
<sequence>MISLLSLRRLPRIAGSLLLFSLVGLAGCGQDPSQQGGFQMPPAQVSVLKVQPTDVGVYREYPARIHGSRQVQVRAQVSGILQEKRYQEGQVVASDEVLFLIDPEPFQIAQRRAEAERDAARADLAHAQREWERISRLFERNTVSERERDQARTQVDQARARLNMAEAVLDDARRNLGYTEVRSPIAGVTGMEDVSEGNLISTGGLLTTITQNDPVHVRFSMPENDALIRRGQTEDSSQAALILPGAHEYSHGGAIDFVASTIDPATGTVSVRAVFPNPDHQLLPGQFVRIRVLLQSLSGVFTIPEQAVSQSAQGPQVFVVNSENKAQARPVRLGPVTEQGQVILGGLESGDRVVTNGHVSLRHQAPVNVAAEEMQ</sequence>
<dbReference type="Pfam" id="PF25876">
    <property type="entry name" value="HH_MFP_RND"/>
    <property type="match status" value="1"/>
</dbReference>
<accession>E6W5V7</accession>